<dbReference type="EMBL" id="BARS01000654">
    <property type="protein sequence ID" value="GAF80617.1"/>
    <property type="molecule type" value="Genomic_DNA"/>
</dbReference>
<feature type="non-terminal residue" evidence="1">
    <location>
        <position position="1"/>
    </location>
</feature>
<accession>X0SXH4</accession>
<comment type="caution">
    <text evidence="1">The sequence shown here is derived from an EMBL/GenBank/DDBJ whole genome shotgun (WGS) entry which is preliminary data.</text>
</comment>
<proteinExistence type="predicted"/>
<gene>
    <name evidence="1" type="ORF">S01H1_01496</name>
</gene>
<reference evidence="1" key="1">
    <citation type="journal article" date="2014" name="Front. Microbiol.">
        <title>High frequency of phylogenetically diverse reductive dehalogenase-homologous genes in deep subseafloor sedimentary metagenomes.</title>
        <authorList>
            <person name="Kawai M."/>
            <person name="Futagami T."/>
            <person name="Toyoda A."/>
            <person name="Takaki Y."/>
            <person name="Nishi S."/>
            <person name="Hori S."/>
            <person name="Arai W."/>
            <person name="Tsubouchi T."/>
            <person name="Morono Y."/>
            <person name="Uchiyama I."/>
            <person name="Ito T."/>
            <person name="Fujiyama A."/>
            <person name="Inagaki F."/>
            <person name="Takami H."/>
        </authorList>
    </citation>
    <scope>NUCLEOTIDE SEQUENCE</scope>
    <source>
        <strain evidence="1">Expedition CK06-06</strain>
    </source>
</reference>
<name>X0SXH4_9ZZZZ</name>
<evidence type="ECO:0000313" key="1">
    <source>
        <dbReference type="EMBL" id="GAF80617.1"/>
    </source>
</evidence>
<organism evidence="1">
    <name type="scientific">marine sediment metagenome</name>
    <dbReference type="NCBI Taxonomy" id="412755"/>
    <lineage>
        <taxon>unclassified sequences</taxon>
        <taxon>metagenomes</taxon>
        <taxon>ecological metagenomes</taxon>
    </lineage>
</organism>
<dbReference type="AlphaFoldDB" id="X0SXH4"/>
<sequence>EVTGWEVCLWLIRRALENVLCLWVGAGRPIAGA</sequence>
<protein>
    <submittedName>
        <fullName evidence="1">Uncharacterized protein</fullName>
    </submittedName>
</protein>